<evidence type="ECO:0000256" key="1">
    <source>
        <dbReference type="SAM" id="Phobius"/>
    </source>
</evidence>
<protein>
    <submittedName>
        <fullName evidence="2">Uncharacterized protein</fullName>
    </submittedName>
</protein>
<dbReference type="AlphaFoldDB" id="A0A545UIV4"/>
<feature type="transmembrane region" description="Helical" evidence="1">
    <location>
        <begin position="142"/>
        <end position="161"/>
    </location>
</feature>
<dbReference type="RefSeq" id="WP_142891456.1">
    <property type="nucleotide sequence ID" value="NZ_ML660160.1"/>
</dbReference>
<feature type="transmembrane region" description="Helical" evidence="1">
    <location>
        <begin position="216"/>
        <end position="235"/>
    </location>
</feature>
<dbReference type="EMBL" id="VIKS01000001">
    <property type="protein sequence ID" value="TQV89392.1"/>
    <property type="molecule type" value="Genomic_DNA"/>
</dbReference>
<dbReference type="Proteomes" id="UP000315439">
    <property type="component" value="Unassembled WGS sequence"/>
</dbReference>
<comment type="caution">
    <text evidence="2">The sequence shown here is derived from an EMBL/GenBank/DDBJ whole genome shotgun (WGS) entry which is preliminary data.</text>
</comment>
<feature type="transmembrane region" description="Helical" evidence="1">
    <location>
        <begin position="56"/>
        <end position="76"/>
    </location>
</feature>
<gene>
    <name evidence="2" type="ORF">FLL46_00475</name>
</gene>
<keyword evidence="1" id="KW-0472">Membrane</keyword>
<evidence type="ECO:0000313" key="2">
    <source>
        <dbReference type="EMBL" id="TQV89392.1"/>
    </source>
</evidence>
<name>A0A545UIV4_9GAMM</name>
<feature type="transmembrane region" description="Helical" evidence="1">
    <location>
        <begin position="103"/>
        <end position="122"/>
    </location>
</feature>
<keyword evidence="3" id="KW-1185">Reference proteome</keyword>
<keyword evidence="1" id="KW-0812">Transmembrane</keyword>
<sequence length="238" mass="27125">MSKNKKNSISLFRETLFGMIVSFLVAVFSALVTSWTSETADLSIKSFLDLFSTIHWTLWFIVTLTVFVVVSTIVSFRDKGDIWSVIFKIPVWKDLRSFADQKVAKISYFILVAIPISVYITHLNPTNIPALNNIEIPINIKFTFFASWFFTIALILFTIGFPKEFILSNPIEKAKNLNIVMNSVTETNLKIQEPVEIDDPELDKSNLILRAFTYEFYLLGILCSLAVLIRSGWYVGNA</sequence>
<proteinExistence type="predicted"/>
<feature type="transmembrane region" description="Helical" evidence="1">
    <location>
        <begin position="16"/>
        <end position="36"/>
    </location>
</feature>
<organism evidence="2 3">
    <name type="scientific">Aliikangiella coralliicola</name>
    <dbReference type="NCBI Taxonomy" id="2592383"/>
    <lineage>
        <taxon>Bacteria</taxon>
        <taxon>Pseudomonadati</taxon>
        <taxon>Pseudomonadota</taxon>
        <taxon>Gammaproteobacteria</taxon>
        <taxon>Oceanospirillales</taxon>
        <taxon>Pleioneaceae</taxon>
        <taxon>Aliikangiella</taxon>
    </lineage>
</organism>
<evidence type="ECO:0000313" key="3">
    <source>
        <dbReference type="Proteomes" id="UP000315439"/>
    </source>
</evidence>
<accession>A0A545UIV4</accession>
<reference evidence="2 3" key="1">
    <citation type="submission" date="2019-07" db="EMBL/GenBank/DDBJ databases">
        <title>Draft genome for Aliikangiella sp. M105.</title>
        <authorList>
            <person name="Wang G."/>
        </authorList>
    </citation>
    <scope>NUCLEOTIDE SEQUENCE [LARGE SCALE GENOMIC DNA]</scope>
    <source>
        <strain evidence="2 3">M105</strain>
    </source>
</reference>
<keyword evidence="1" id="KW-1133">Transmembrane helix</keyword>